<feature type="repeat" description="ANK" evidence="3">
    <location>
        <begin position="507"/>
        <end position="549"/>
    </location>
</feature>
<dbReference type="Pfam" id="PF13637">
    <property type="entry name" value="Ank_4"/>
    <property type="match status" value="1"/>
</dbReference>
<dbReference type="OrthoDB" id="5649561at2"/>
<dbReference type="SMART" id="SM00248">
    <property type="entry name" value="ANK"/>
    <property type="match status" value="6"/>
</dbReference>
<sequence>MTDYSQTHLNDQLQKYCEQNAGVYQRIYVCANDEDIPPNFDVDTIILKRQSLSLVAYWHEDGMVREKKILAGRILATLPQSGYIYDENIINKIIQKYKCNASPNISFLNGKGNCNGWSFLYPYYVSTGREREFKALRKYIAKWKGDYRFKPLPPELENHYGNGNEVFQQTINDLVWFQHSEKTVNSLYNEADKGSRLHQKERKRQFSMLKLPGYAISEICAYGAQENPSDISEENAISVMEFYAHLPDAWVDISIRIGDEGHAVSAHITKDGKFKYFDSNNEEADTKELTASECFAAIRAGYPDEKIVVKRINLLKFHAAGADVSLNPADFKPYNPDTAQILLVNAVKTGQVEFAEFLLSSYIPLEARADIINQNHILMHINENADRQMIELLVRYGANVNLVDPKEGRTPLHIACQKNHESVIKALLDHGANINVADAKGITPLHAAVGLCNENIINELILKGADVSIVDQNGLTFLHKAARARNLGAVRALLETGKIDVNAQDNKGNTALHEAVKMGNSNDVTRRVNQAEMIRLLCQHHANINIVDNAGQKPKDLARNDTTKVAFSPRRMVRADAKENLINLMPVEKLIPASTKKPHHSPAASSSAASSSAVPESLKEKRRAPTLLRDTPKGIAASSHQQIDQEPRRMVRTDAKTNLINLLPVEEPIPASTKKSHHSSAASSSAASSSAVSEPVKEKRRAPTLLKDTPVSQEKVQALTALFEEKIREAQPSRAPIAKKPKRS</sequence>
<dbReference type="RefSeq" id="WP_075064932.1">
    <property type="nucleotide sequence ID" value="NZ_LKAJ02000001.1"/>
</dbReference>
<feature type="compositionally biased region" description="Low complexity" evidence="4">
    <location>
        <begin position="679"/>
        <end position="693"/>
    </location>
</feature>
<dbReference type="Proteomes" id="UP000051497">
    <property type="component" value="Unassembled WGS sequence"/>
</dbReference>
<dbReference type="EC" id="2.7.1.-" evidence="5"/>
<dbReference type="GO" id="GO:0016740">
    <property type="term" value="F:transferase activity"/>
    <property type="evidence" value="ECO:0007669"/>
    <property type="project" value="UniProtKB-KW"/>
</dbReference>
<dbReference type="PROSITE" id="PS50088">
    <property type="entry name" value="ANK_REPEAT"/>
    <property type="match status" value="4"/>
</dbReference>
<evidence type="ECO:0000256" key="1">
    <source>
        <dbReference type="ARBA" id="ARBA00022737"/>
    </source>
</evidence>
<dbReference type="InterPro" id="IPR036770">
    <property type="entry name" value="Ankyrin_rpt-contain_sf"/>
</dbReference>
<dbReference type="PATRIC" id="fig|1590043.3.peg.295"/>
<feature type="repeat" description="ANK" evidence="3">
    <location>
        <begin position="440"/>
        <end position="472"/>
    </location>
</feature>
<name>A0A0Q9YPV8_9GAMM</name>
<dbReference type="EMBL" id="LKAJ02000001">
    <property type="protein sequence ID" value="MCS5711887.1"/>
    <property type="molecule type" value="Genomic_DNA"/>
</dbReference>
<dbReference type="PROSITE" id="PS50297">
    <property type="entry name" value="ANK_REP_REGION"/>
    <property type="match status" value="4"/>
</dbReference>
<dbReference type="EMBL" id="LKAJ01000001">
    <property type="protein sequence ID" value="KRG22752.1"/>
    <property type="molecule type" value="Genomic_DNA"/>
</dbReference>
<feature type="repeat" description="ANK" evidence="3">
    <location>
        <begin position="407"/>
        <end position="439"/>
    </location>
</feature>
<reference evidence="6" key="2">
    <citation type="journal article" date="2016" name="Genome Announc.">
        <title>Draft Genome Sequences of Two Novel Amoeba-Resistant Intranuclear Bacteria, 'Candidatus Berkiella cookevillensis' and 'Candidatus Berkiella aquae'.</title>
        <authorList>
            <person name="Mehari Y.T."/>
            <person name="Arivett B.A."/>
            <person name="Farone A.L."/>
            <person name="Gunderson J.H."/>
            <person name="Farone M.B."/>
        </authorList>
    </citation>
    <scope>NUCLEOTIDE SEQUENCE</scope>
    <source>
        <strain evidence="6">HT99</strain>
    </source>
</reference>
<comment type="caution">
    <text evidence="5">The sequence shown here is derived from an EMBL/GenBank/DDBJ whole genome shotgun (WGS) entry which is preliminary data.</text>
</comment>
<proteinExistence type="predicted"/>
<keyword evidence="7" id="KW-1185">Reference proteome</keyword>
<dbReference type="STRING" id="295108.HT99x_00293"/>
<feature type="repeat" description="ANK" evidence="3">
    <location>
        <begin position="473"/>
        <end position="497"/>
    </location>
</feature>
<keyword evidence="5" id="KW-0808">Transferase</keyword>
<dbReference type="InterPro" id="IPR051637">
    <property type="entry name" value="Ank_repeat_dom-contain_49"/>
</dbReference>
<protein>
    <submittedName>
        <fullName evidence="6">Ankyrin repeat domain-containing protein</fullName>
    </submittedName>
    <submittedName>
        <fullName evidence="5">Phosphocholine transferase AnkX</fullName>
        <ecNumber evidence="5">2.7.1.-</ecNumber>
    </submittedName>
</protein>
<dbReference type="InterPro" id="IPR002110">
    <property type="entry name" value="Ankyrin_rpt"/>
</dbReference>
<evidence type="ECO:0000313" key="5">
    <source>
        <dbReference type="EMBL" id="KRG22752.1"/>
    </source>
</evidence>
<evidence type="ECO:0000256" key="4">
    <source>
        <dbReference type="SAM" id="MobiDB-lite"/>
    </source>
</evidence>
<reference evidence="6" key="3">
    <citation type="submission" date="2021-06" db="EMBL/GenBank/DDBJ databases">
        <title>Genomic Description and Analysis of Intracellular Bacteria, Candidatus Berkiella cookevillensis and Candidatus Berkiella aquae.</title>
        <authorList>
            <person name="Kidane D.T."/>
            <person name="Mehari Y.T."/>
            <person name="Rice F.C."/>
            <person name="Arivett B.A."/>
            <person name="Farone A.L."/>
            <person name="Berk S.G."/>
            <person name="Farone M.B."/>
        </authorList>
    </citation>
    <scope>NUCLEOTIDE SEQUENCE</scope>
    <source>
        <strain evidence="6">HT99</strain>
    </source>
</reference>
<dbReference type="PANTHER" id="PTHR24180:SF45">
    <property type="entry name" value="POLY [ADP-RIBOSE] POLYMERASE TANKYRASE"/>
    <property type="match status" value="1"/>
</dbReference>
<feature type="region of interest" description="Disordered" evidence="4">
    <location>
        <begin position="593"/>
        <end position="650"/>
    </location>
</feature>
<dbReference type="SUPFAM" id="SSF48403">
    <property type="entry name" value="Ankyrin repeat"/>
    <property type="match status" value="1"/>
</dbReference>
<evidence type="ECO:0000256" key="2">
    <source>
        <dbReference type="ARBA" id="ARBA00023043"/>
    </source>
</evidence>
<dbReference type="Gene3D" id="1.25.40.20">
    <property type="entry name" value="Ankyrin repeat-containing domain"/>
    <property type="match status" value="2"/>
</dbReference>
<dbReference type="PRINTS" id="PR01415">
    <property type="entry name" value="ANKYRIN"/>
</dbReference>
<dbReference type="PANTHER" id="PTHR24180">
    <property type="entry name" value="CYCLIN-DEPENDENT KINASE INHIBITOR 2C-RELATED"/>
    <property type="match status" value="1"/>
</dbReference>
<keyword evidence="2 3" id="KW-0040">ANK repeat</keyword>
<evidence type="ECO:0000313" key="7">
    <source>
        <dbReference type="Proteomes" id="UP000051497"/>
    </source>
</evidence>
<feature type="compositionally biased region" description="Low complexity" evidence="4">
    <location>
        <begin position="601"/>
        <end position="613"/>
    </location>
</feature>
<organism evidence="5">
    <name type="scientific">Candidatus Berkiella aquae</name>
    <dbReference type="NCBI Taxonomy" id="295108"/>
    <lineage>
        <taxon>Bacteria</taxon>
        <taxon>Pseudomonadati</taxon>
        <taxon>Pseudomonadota</taxon>
        <taxon>Gammaproteobacteria</taxon>
        <taxon>Candidatus Berkiellales</taxon>
        <taxon>Candidatus Berkiellaceae</taxon>
        <taxon>Candidatus Berkiella</taxon>
    </lineage>
</organism>
<feature type="region of interest" description="Disordered" evidence="4">
    <location>
        <begin position="725"/>
        <end position="744"/>
    </location>
</feature>
<dbReference type="Pfam" id="PF12796">
    <property type="entry name" value="Ank_2"/>
    <property type="match status" value="1"/>
</dbReference>
<dbReference type="AlphaFoldDB" id="A0A0Q9YPV8"/>
<accession>A0A0Q9YPV8</accession>
<feature type="region of interest" description="Disordered" evidence="4">
    <location>
        <begin position="670"/>
        <end position="714"/>
    </location>
</feature>
<gene>
    <name evidence="5" type="primary">ankX_2</name>
    <name evidence="5" type="ORF">HT99x_00293</name>
    <name evidence="6" type="ORF">HT99x_010625</name>
</gene>
<evidence type="ECO:0000256" key="3">
    <source>
        <dbReference type="PROSITE-ProRule" id="PRU00023"/>
    </source>
</evidence>
<evidence type="ECO:0000313" key="6">
    <source>
        <dbReference type="EMBL" id="MCS5711887.1"/>
    </source>
</evidence>
<keyword evidence="1" id="KW-0677">Repeat</keyword>
<reference evidence="5" key="1">
    <citation type="submission" date="2015-09" db="EMBL/GenBank/DDBJ databases">
        <title>Draft Genome Sequences of Two Novel Amoeba-resistant Intranuclear Bacteria, Candidatus Berkiella cookevillensis and Candidatus Berkiella aquae.</title>
        <authorList>
            <person name="Mehari Y.T."/>
            <person name="Arivett B.A."/>
            <person name="Farone A.L."/>
            <person name="Gunderson J.H."/>
            <person name="Farone M.B."/>
        </authorList>
    </citation>
    <scope>NUCLEOTIDE SEQUENCE [LARGE SCALE GENOMIC DNA]</scope>
    <source>
        <strain evidence="5">HT99</strain>
    </source>
</reference>